<dbReference type="Pfam" id="PF05056">
    <property type="entry name" value="DUF674"/>
    <property type="match status" value="1"/>
</dbReference>
<reference evidence="1 2" key="1">
    <citation type="journal article" date="2020" name="IScience">
        <title>Genome Sequencing of the Endangered Kingdonia uniflora (Circaeasteraceae, Ranunculales) Reveals Potential Mechanisms of Evolutionary Specialization.</title>
        <authorList>
            <person name="Sun Y."/>
            <person name="Deng T."/>
            <person name="Zhang A."/>
            <person name="Moore M.J."/>
            <person name="Landis J.B."/>
            <person name="Lin N."/>
            <person name="Zhang H."/>
            <person name="Zhang X."/>
            <person name="Huang J."/>
            <person name="Zhang X."/>
            <person name="Sun H."/>
            <person name="Wang H."/>
        </authorList>
    </citation>
    <scope>NUCLEOTIDE SEQUENCE [LARGE SCALE GENOMIC DNA]</scope>
    <source>
        <strain evidence="1">TB1705</strain>
        <tissue evidence="1">Leaf</tissue>
    </source>
</reference>
<evidence type="ECO:0000313" key="2">
    <source>
        <dbReference type="Proteomes" id="UP000541444"/>
    </source>
</evidence>
<dbReference type="PANTHER" id="PTHR33103:SF27">
    <property type="entry name" value="OS04G0594700 PROTEIN"/>
    <property type="match status" value="1"/>
</dbReference>
<evidence type="ECO:0000313" key="1">
    <source>
        <dbReference type="EMBL" id="KAF6161033.1"/>
    </source>
</evidence>
<gene>
    <name evidence="1" type="ORF">GIB67_007674</name>
</gene>
<dbReference type="EMBL" id="JACGCM010001144">
    <property type="protein sequence ID" value="KAF6161033.1"/>
    <property type="molecule type" value="Genomic_DNA"/>
</dbReference>
<organism evidence="1 2">
    <name type="scientific">Kingdonia uniflora</name>
    <dbReference type="NCBI Taxonomy" id="39325"/>
    <lineage>
        <taxon>Eukaryota</taxon>
        <taxon>Viridiplantae</taxon>
        <taxon>Streptophyta</taxon>
        <taxon>Embryophyta</taxon>
        <taxon>Tracheophyta</taxon>
        <taxon>Spermatophyta</taxon>
        <taxon>Magnoliopsida</taxon>
        <taxon>Ranunculales</taxon>
        <taxon>Circaeasteraceae</taxon>
        <taxon>Kingdonia</taxon>
    </lineage>
</organism>
<sequence>MVCFDGYNSDGTYLTPVVSGKFIKNQSDAYARKAEPLVVAVNSIPFGEFVTRPAMFMITDDLVITPLSFISCISFLEKENIPMDDIEVRSVNVGQEEALRLLEASLTSKSALSTAFINSSKIDINMLKQEK</sequence>
<dbReference type="InterPro" id="IPR007750">
    <property type="entry name" value="DUF674"/>
</dbReference>
<dbReference type="PANTHER" id="PTHR33103">
    <property type="entry name" value="OS01G0153900 PROTEIN"/>
    <property type="match status" value="1"/>
</dbReference>
<protein>
    <submittedName>
        <fullName evidence="1">Uncharacterized protein</fullName>
    </submittedName>
</protein>
<comment type="caution">
    <text evidence="1">The sequence shown here is derived from an EMBL/GenBank/DDBJ whole genome shotgun (WGS) entry which is preliminary data.</text>
</comment>
<keyword evidence="2" id="KW-1185">Reference proteome</keyword>
<dbReference type="Proteomes" id="UP000541444">
    <property type="component" value="Unassembled WGS sequence"/>
</dbReference>
<dbReference type="AlphaFoldDB" id="A0A7J7N1M6"/>
<name>A0A7J7N1M6_9MAGN</name>
<dbReference type="OrthoDB" id="1277335at2759"/>
<accession>A0A7J7N1M6</accession>
<proteinExistence type="predicted"/>